<dbReference type="Proteomes" id="UP000239462">
    <property type="component" value="Chromosome"/>
</dbReference>
<dbReference type="PANTHER" id="PTHR47099:SF1">
    <property type="entry name" value="METHYLCOBAMIDE:COM METHYLTRANSFERASE MTBA"/>
    <property type="match status" value="1"/>
</dbReference>
<evidence type="ECO:0000313" key="5">
    <source>
        <dbReference type="Proteomes" id="UP000239462"/>
    </source>
</evidence>
<proteinExistence type="predicted"/>
<reference evidence="2" key="2">
    <citation type="submission" date="2018-02" db="EMBL/GenBank/DDBJ databases">
        <title>Complete genome sequence of the Methanococcus maripaludis type strain JJ (DSM 2067), a model for selenoprotein synthesis in Archaea.</title>
        <authorList>
            <person name="Poehlein A."/>
            <person name="Heym D."/>
            <person name="Quitzke V."/>
            <person name="Fersch J."/>
            <person name="Daniel R."/>
            <person name="Rother M."/>
        </authorList>
    </citation>
    <scope>NUCLEOTIDE SEQUENCE [LARGE SCALE GENOMIC DNA]</scope>
    <source>
        <strain evidence="2">DSM 2067</strain>
    </source>
</reference>
<name>A0A2L1CCH4_METMI</name>
<keyword evidence="2" id="KW-0456">Lyase</keyword>
<accession>A0A2L1CCH4</accession>
<dbReference type="EC" id="4.1.1.37" evidence="2"/>
<dbReference type="InterPro" id="IPR038071">
    <property type="entry name" value="UROD/MetE-like_sf"/>
</dbReference>
<dbReference type="AlphaFoldDB" id="A0A2L1CCH4"/>
<organism evidence="2 5">
    <name type="scientific">Methanococcus maripaludis</name>
    <name type="common">Methanococcus deltae</name>
    <dbReference type="NCBI Taxonomy" id="39152"/>
    <lineage>
        <taxon>Archaea</taxon>
        <taxon>Methanobacteriati</taxon>
        <taxon>Methanobacteriota</taxon>
        <taxon>Methanomada group</taxon>
        <taxon>Methanococci</taxon>
        <taxon>Methanococcales</taxon>
        <taxon>Methanococcaceae</taxon>
        <taxon>Methanococcus</taxon>
    </lineage>
</organism>
<protein>
    <submittedName>
        <fullName evidence="2">Uroporphyrinogen decarboxylase</fullName>
        <ecNumber evidence="2">4.1.1.37</ecNumber>
    </submittedName>
</protein>
<dbReference type="Gene3D" id="3.20.20.210">
    <property type="match status" value="1"/>
</dbReference>
<gene>
    <name evidence="2" type="primary">hemE_3</name>
    <name evidence="3" type="ORF">HNP94_000578</name>
    <name evidence="4" type="ORF">HNP96_000437</name>
    <name evidence="2" type="ORF">MMJJ_16960</name>
</gene>
<evidence type="ECO:0000313" key="3">
    <source>
        <dbReference type="EMBL" id="MBA2863578.1"/>
    </source>
</evidence>
<dbReference type="PANTHER" id="PTHR47099">
    <property type="entry name" value="METHYLCOBAMIDE:COM METHYLTRANSFERASE MTBA"/>
    <property type="match status" value="1"/>
</dbReference>
<feature type="domain" description="Uroporphyrinogen decarboxylase (URO-D)" evidence="1">
    <location>
        <begin position="9"/>
        <end position="340"/>
    </location>
</feature>
<evidence type="ECO:0000313" key="2">
    <source>
        <dbReference type="EMBL" id="AVB77067.1"/>
    </source>
</evidence>
<dbReference type="InterPro" id="IPR000257">
    <property type="entry name" value="Uroporphyrinogen_deCOase"/>
</dbReference>
<dbReference type="RefSeq" id="WP_104838431.1">
    <property type="nucleotide sequence ID" value="NZ_CP026606.1"/>
</dbReference>
<evidence type="ECO:0000313" key="6">
    <source>
        <dbReference type="Proteomes" id="UP000567099"/>
    </source>
</evidence>
<dbReference type="EMBL" id="CP026606">
    <property type="protein sequence ID" value="AVB77067.1"/>
    <property type="molecule type" value="Genomic_DNA"/>
</dbReference>
<dbReference type="GeneID" id="36102779"/>
<dbReference type="GO" id="GO:0006779">
    <property type="term" value="P:porphyrin-containing compound biosynthetic process"/>
    <property type="evidence" value="ECO:0007669"/>
    <property type="project" value="InterPro"/>
</dbReference>
<dbReference type="KEGG" id="mmad:MMJJ_16960"/>
<reference evidence="5" key="1">
    <citation type="journal article" date="2018" name="Genome Announc.">
        <title>Complete Genome Sequence of the Methanococcus maripaludis Type Strain JJ (DSM 2067), a Model for Selenoprotein Synthesis in Archaea.</title>
        <authorList>
            <person name="Poehlein A."/>
            <person name="Heym D."/>
            <person name="Quitzke V."/>
            <person name="Fersch J."/>
            <person name="Daniel R."/>
            <person name="Rother M."/>
        </authorList>
    </citation>
    <scope>NUCLEOTIDE SEQUENCE [LARGE SCALE GENOMIC DNA]</scope>
    <source>
        <strain evidence="5">DSM 2067</strain>
    </source>
</reference>
<dbReference type="CDD" id="cd03465">
    <property type="entry name" value="URO-D_like"/>
    <property type="match status" value="1"/>
</dbReference>
<dbReference type="EMBL" id="JACDUO010000001">
    <property type="protein sequence ID" value="MBA2863578.1"/>
    <property type="molecule type" value="Genomic_DNA"/>
</dbReference>
<dbReference type="Pfam" id="PF01208">
    <property type="entry name" value="URO-D"/>
    <property type="match status" value="1"/>
</dbReference>
<evidence type="ECO:0000313" key="4">
    <source>
        <dbReference type="EMBL" id="MBB6496416.1"/>
    </source>
</evidence>
<dbReference type="GO" id="GO:0004853">
    <property type="term" value="F:uroporphyrinogen decarboxylase activity"/>
    <property type="evidence" value="ECO:0007669"/>
    <property type="project" value="UniProtKB-EC"/>
</dbReference>
<dbReference type="Proteomes" id="UP000590564">
    <property type="component" value="Unassembled WGS sequence"/>
</dbReference>
<dbReference type="SUPFAM" id="SSF51726">
    <property type="entry name" value="UROD/MetE-like"/>
    <property type="match status" value="1"/>
</dbReference>
<sequence>MEIKKDIMTSKERVAAFLEGKPLDRIVAMPIVTSNTAQLIGKSQKDFQLNSEVMTKSHIAGFEKFGYDLLYLFTNCSYLAEAMGQKLVYFENEPASCRDPVVKTPEDISKINVAEGYEANLPVYYEAIEMIQKEIGDQVNVAVCFSGPFSTASTLRGHEQFIKDTYNNPELCHELMKMATESAKNFITEVVKRGAIPIILEPLSSGSLISPRSFKQFSKPYITELVEHAHELGTIIPLHICEKTTKIIDQMSETGADVLSIDLCDLEVAKEKVSGKSVILGNVSPSDDLLFGPVERIHETCKNLIEIMDGFKPGFILSTGCETSDKVPMENIQALMDSARYYGVNEDFQNQV</sequence>
<dbReference type="EMBL" id="JACHED010000001">
    <property type="protein sequence ID" value="MBB6496416.1"/>
    <property type="molecule type" value="Genomic_DNA"/>
</dbReference>
<evidence type="ECO:0000313" key="7">
    <source>
        <dbReference type="Proteomes" id="UP000590564"/>
    </source>
</evidence>
<dbReference type="Proteomes" id="UP000567099">
    <property type="component" value="Unassembled WGS sequence"/>
</dbReference>
<reference evidence="4 7" key="3">
    <citation type="submission" date="2020-08" db="EMBL/GenBank/DDBJ databases">
        <title>Genomic Encyclopedia of Type Strains, Phase IV (KMG-V): Genome sequencing to study the core and pangenomes of soil and plant-associated prokaryotes.</title>
        <authorList>
            <person name="Whitman W."/>
        </authorList>
    </citation>
    <scope>NUCLEOTIDE SEQUENCE [LARGE SCALE GENOMIC DNA]</scope>
    <source>
        <strain evidence="3 6">C13</strain>
        <strain evidence="4 7">D1</strain>
    </source>
</reference>
<evidence type="ECO:0000259" key="1">
    <source>
        <dbReference type="Pfam" id="PF01208"/>
    </source>
</evidence>
<dbReference type="InterPro" id="IPR052024">
    <property type="entry name" value="Methanogen_methyltrans"/>
</dbReference>